<dbReference type="EMBL" id="BONK01000007">
    <property type="protein sequence ID" value="GIG21485.1"/>
    <property type="molecule type" value="Genomic_DNA"/>
</dbReference>
<dbReference type="SUPFAM" id="SSF161098">
    <property type="entry name" value="MetI-like"/>
    <property type="match status" value="1"/>
</dbReference>
<keyword evidence="2 7" id="KW-0813">Transport</keyword>
<evidence type="ECO:0000256" key="3">
    <source>
        <dbReference type="ARBA" id="ARBA00022475"/>
    </source>
</evidence>
<dbReference type="RefSeq" id="WP_239070315.1">
    <property type="nucleotide sequence ID" value="NZ_BONK01000007.1"/>
</dbReference>
<feature type="transmembrane region" description="Helical" evidence="7">
    <location>
        <begin position="138"/>
        <end position="159"/>
    </location>
</feature>
<reference evidence="10" key="1">
    <citation type="submission" date="2021-01" db="EMBL/GenBank/DDBJ databases">
        <title>Whole genome shotgun sequence of Cellulomonas chitinilytica NBRC 110799.</title>
        <authorList>
            <person name="Komaki H."/>
            <person name="Tamura T."/>
        </authorList>
    </citation>
    <scope>NUCLEOTIDE SEQUENCE</scope>
    <source>
        <strain evidence="10">NBRC 110799</strain>
    </source>
</reference>
<dbReference type="Pfam" id="PF00528">
    <property type="entry name" value="BPD_transp_1"/>
    <property type="match status" value="1"/>
</dbReference>
<feature type="region of interest" description="Disordered" evidence="8">
    <location>
        <begin position="1"/>
        <end position="47"/>
    </location>
</feature>
<dbReference type="Gene3D" id="1.10.3720.10">
    <property type="entry name" value="MetI-like"/>
    <property type="match status" value="1"/>
</dbReference>
<dbReference type="PANTHER" id="PTHR43227:SF11">
    <property type="entry name" value="BLL4140 PROTEIN"/>
    <property type="match status" value="1"/>
</dbReference>
<organism evidence="10 11">
    <name type="scientific">Cellulomonas chitinilytica</name>
    <dbReference type="NCBI Taxonomy" id="398759"/>
    <lineage>
        <taxon>Bacteria</taxon>
        <taxon>Bacillati</taxon>
        <taxon>Actinomycetota</taxon>
        <taxon>Actinomycetes</taxon>
        <taxon>Micrococcales</taxon>
        <taxon>Cellulomonadaceae</taxon>
        <taxon>Cellulomonas</taxon>
    </lineage>
</organism>
<gene>
    <name evidence="10" type="ORF">Cch01nite_22090</name>
</gene>
<comment type="subcellular location">
    <subcellularLocation>
        <location evidence="1 7">Cell membrane</location>
        <topology evidence="1 7">Multi-pass membrane protein</topology>
    </subcellularLocation>
</comment>
<sequence length="361" mass="40575">MSSVQEPTLAGSGPDVVPALVAGDPVPADADRGTEQEQPSKNRNRRKQTWLTHDGQVVRPVKQTWRTALRRDWQLYSFLVLPLVFLAVFRYWPILGNVVAFRRFRPGGSMFGDEWVGLYYVRMFINDHQFWHAFTNTVIIGLLTLVVVFPLPIVLALMLNEVRSRSFKRGIQTISYLPHFMSVVIVAGIVFQLTSVDGTINQLIEKFGGTAITFMQDPSWFRTIYLTSEVWQTVGWGTILYLAALTTIDEQLYEAARIDGANRWRQTWHITLPGIRPTMIVLLILNVGTFMAVGFEKILLLSNPLIYSTADVISTYLYRVGIVSNSISYATAIGLFEALIGVTLILSANAISRKTVGASLW</sequence>
<comment type="caution">
    <text evidence="10">The sequence shown here is derived from an EMBL/GenBank/DDBJ whole genome shotgun (WGS) entry which is preliminary data.</text>
</comment>
<dbReference type="InterPro" id="IPR035906">
    <property type="entry name" value="MetI-like_sf"/>
</dbReference>
<evidence type="ECO:0000256" key="8">
    <source>
        <dbReference type="SAM" id="MobiDB-lite"/>
    </source>
</evidence>
<name>A0A919TZ96_9CELL</name>
<feature type="compositionally biased region" description="Basic and acidic residues" evidence="8">
    <location>
        <begin position="29"/>
        <end position="40"/>
    </location>
</feature>
<protein>
    <submittedName>
        <fullName evidence="10">Sugar ABC transporter permease</fullName>
    </submittedName>
</protein>
<keyword evidence="3" id="KW-1003">Cell membrane</keyword>
<dbReference type="PANTHER" id="PTHR43227">
    <property type="entry name" value="BLL4140 PROTEIN"/>
    <property type="match status" value="1"/>
</dbReference>
<proteinExistence type="inferred from homology"/>
<dbReference type="InterPro" id="IPR000515">
    <property type="entry name" value="MetI-like"/>
</dbReference>
<evidence type="ECO:0000313" key="11">
    <source>
        <dbReference type="Proteomes" id="UP000632740"/>
    </source>
</evidence>
<comment type="similarity">
    <text evidence="7">Belongs to the binding-protein-dependent transport system permease family.</text>
</comment>
<feature type="transmembrane region" description="Helical" evidence="7">
    <location>
        <begin position="73"/>
        <end position="92"/>
    </location>
</feature>
<feature type="transmembrane region" description="Helical" evidence="7">
    <location>
        <begin position="274"/>
        <end position="295"/>
    </location>
</feature>
<dbReference type="PROSITE" id="PS50928">
    <property type="entry name" value="ABC_TM1"/>
    <property type="match status" value="1"/>
</dbReference>
<keyword evidence="6 7" id="KW-0472">Membrane</keyword>
<keyword evidence="11" id="KW-1185">Reference proteome</keyword>
<dbReference type="CDD" id="cd06261">
    <property type="entry name" value="TM_PBP2"/>
    <property type="match status" value="1"/>
</dbReference>
<dbReference type="Proteomes" id="UP000632740">
    <property type="component" value="Unassembled WGS sequence"/>
</dbReference>
<feature type="domain" description="ABC transmembrane type-1" evidence="9">
    <location>
        <begin position="134"/>
        <end position="348"/>
    </location>
</feature>
<feature type="transmembrane region" description="Helical" evidence="7">
    <location>
        <begin position="234"/>
        <end position="253"/>
    </location>
</feature>
<evidence type="ECO:0000256" key="2">
    <source>
        <dbReference type="ARBA" id="ARBA00022448"/>
    </source>
</evidence>
<feature type="transmembrane region" description="Helical" evidence="7">
    <location>
        <begin position="327"/>
        <end position="351"/>
    </location>
</feature>
<keyword evidence="5 7" id="KW-1133">Transmembrane helix</keyword>
<evidence type="ECO:0000313" key="10">
    <source>
        <dbReference type="EMBL" id="GIG21485.1"/>
    </source>
</evidence>
<evidence type="ECO:0000256" key="7">
    <source>
        <dbReference type="RuleBase" id="RU363032"/>
    </source>
</evidence>
<evidence type="ECO:0000259" key="9">
    <source>
        <dbReference type="PROSITE" id="PS50928"/>
    </source>
</evidence>
<evidence type="ECO:0000256" key="1">
    <source>
        <dbReference type="ARBA" id="ARBA00004651"/>
    </source>
</evidence>
<evidence type="ECO:0000256" key="4">
    <source>
        <dbReference type="ARBA" id="ARBA00022692"/>
    </source>
</evidence>
<dbReference type="InterPro" id="IPR050809">
    <property type="entry name" value="UgpAE/MalFG_permease"/>
</dbReference>
<dbReference type="GO" id="GO:0005886">
    <property type="term" value="C:plasma membrane"/>
    <property type="evidence" value="ECO:0007669"/>
    <property type="project" value="UniProtKB-SubCell"/>
</dbReference>
<dbReference type="GO" id="GO:0055085">
    <property type="term" value="P:transmembrane transport"/>
    <property type="evidence" value="ECO:0007669"/>
    <property type="project" value="InterPro"/>
</dbReference>
<keyword evidence="4 7" id="KW-0812">Transmembrane</keyword>
<accession>A0A919TZ96</accession>
<evidence type="ECO:0000256" key="5">
    <source>
        <dbReference type="ARBA" id="ARBA00022989"/>
    </source>
</evidence>
<feature type="transmembrane region" description="Helical" evidence="7">
    <location>
        <begin position="171"/>
        <end position="193"/>
    </location>
</feature>
<dbReference type="AlphaFoldDB" id="A0A919TZ96"/>
<evidence type="ECO:0000256" key="6">
    <source>
        <dbReference type="ARBA" id="ARBA00023136"/>
    </source>
</evidence>